<comment type="caution">
    <text evidence="1">The sequence shown here is derived from an EMBL/GenBank/DDBJ whole genome shotgun (WGS) entry which is preliminary data.</text>
</comment>
<gene>
    <name evidence="1" type="ORF">GCM10007989_20960</name>
</gene>
<accession>A0A918S7V1</accession>
<dbReference type="Proteomes" id="UP000646579">
    <property type="component" value="Unassembled WGS sequence"/>
</dbReference>
<keyword evidence="2" id="KW-1185">Reference proteome</keyword>
<evidence type="ECO:0000313" key="2">
    <source>
        <dbReference type="Proteomes" id="UP000646579"/>
    </source>
</evidence>
<reference evidence="1" key="1">
    <citation type="journal article" date="2014" name="Int. J. Syst. Evol. Microbiol.">
        <title>Complete genome sequence of Corynebacterium casei LMG S-19264T (=DSM 44701T), isolated from a smear-ripened cheese.</title>
        <authorList>
            <consortium name="US DOE Joint Genome Institute (JGI-PGF)"/>
            <person name="Walter F."/>
            <person name="Albersmeier A."/>
            <person name="Kalinowski J."/>
            <person name="Ruckert C."/>
        </authorList>
    </citation>
    <scope>NUCLEOTIDE SEQUENCE</scope>
    <source>
        <strain evidence="1">KCTC 32437</strain>
    </source>
</reference>
<organism evidence="1 2">
    <name type="scientific">Devosia pacifica</name>
    <dbReference type="NCBI Taxonomy" id="1335967"/>
    <lineage>
        <taxon>Bacteria</taxon>
        <taxon>Pseudomonadati</taxon>
        <taxon>Pseudomonadota</taxon>
        <taxon>Alphaproteobacteria</taxon>
        <taxon>Hyphomicrobiales</taxon>
        <taxon>Devosiaceae</taxon>
        <taxon>Devosia</taxon>
    </lineage>
</organism>
<dbReference type="RefSeq" id="WP_189425626.1">
    <property type="nucleotide sequence ID" value="NZ_BMZE01000002.1"/>
</dbReference>
<name>A0A918S7V1_9HYPH</name>
<evidence type="ECO:0000313" key="1">
    <source>
        <dbReference type="EMBL" id="GHA25092.1"/>
    </source>
</evidence>
<dbReference type="EMBL" id="BMZE01000002">
    <property type="protein sequence ID" value="GHA25092.1"/>
    <property type="molecule type" value="Genomic_DNA"/>
</dbReference>
<protein>
    <submittedName>
        <fullName evidence="1">Uncharacterized protein</fullName>
    </submittedName>
</protein>
<sequence>MLDFMVERRPKLAAELLRYGFRDRFEFSNALLERLMQSQGSRLYEELRSIENLTKQNGYFIDPRNTLLTAYVANATVASDLAAYKPVGDHVLRVHGPAMTPEYLDFMNGNASDFDNERWPDPTHAGIRFIVVMARAAVEQGVPSHMWINYIPHVSTLGRAAEPSRRW</sequence>
<proteinExistence type="predicted"/>
<reference evidence="1" key="2">
    <citation type="submission" date="2020-09" db="EMBL/GenBank/DDBJ databases">
        <authorList>
            <person name="Sun Q."/>
            <person name="Kim S."/>
        </authorList>
    </citation>
    <scope>NUCLEOTIDE SEQUENCE</scope>
    <source>
        <strain evidence="1">KCTC 32437</strain>
    </source>
</reference>
<dbReference type="AlphaFoldDB" id="A0A918S7V1"/>